<evidence type="ECO:0000313" key="3">
    <source>
        <dbReference type="Proteomes" id="UP000806378"/>
    </source>
</evidence>
<dbReference type="Proteomes" id="UP000806378">
    <property type="component" value="Unassembled WGS sequence"/>
</dbReference>
<sequence length="123" mass="14234">MIPKLYILQQMEFIHPIKKERKKNFIYSCKPCIDSFSIFFTCNCSIPFASVLCMEHQLFTIGSNRGEIEITLRWHGHRRSIREGPGVSGATSRSVAAANPARLARSHRRSHQKQQNHHHDCNF</sequence>
<dbReference type="AlphaFoldDB" id="A0A8T0CLQ6"/>
<keyword evidence="3" id="KW-1185">Reference proteome</keyword>
<gene>
    <name evidence="2" type="ORF">BT93_L2235</name>
</gene>
<feature type="region of interest" description="Disordered" evidence="1">
    <location>
        <begin position="83"/>
        <end position="123"/>
    </location>
</feature>
<comment type="caution">
    <text evidence="2">The sequence shown here is derived from an EMBL/GenBank/DDBJ whole genome shotgun (WGS) entry which is preliminary data.</text>
</comment>
<reference evidence="2" key="1">
    <citation type="submission" date="2020-05" db="EMBL/GenBank/DDBJ databases">
        <title>WGS assembly of Corymbia citriodora subspecies variegata.</title>
        <authorList>
            <person name="Barry K."/>
            <person name="Hundley H."/>
            <person name="Shu S."/>
            <person name="Jenkins J."/>
            <person name="Grimwood J."/>
            <person name="Baten A."/>
        </authorList>
    </citation>
    <scope>NUCLEOTIDE SEQUENCE</scope>
    <source>
        <strain evidence="2">CV2-018</strain>
    </source>
</reference>
<dbReference type="EMBL" id="MU090260">
    <property type="protein sequence ID" value="KAF7848164.1"/>
    <property type="molecule type" value="Genomic_DNA"/>
</dbReference>
<dbReference type="Gramene" id="rna-gnl|WGS:JABURB|Cocit.L2235.1">
    <property type="protein sequence ID" value="cds-KAF7848164.1"/>
    <property type="gene ID" value="gene-BT93_L2235"/>
</dbReference>
<evidence type="ECO:0000256" key="1">
    <source>
        <dbReference type="SAM" id="MobiDB-lite"/>
    </source>
</evidence>
<proteinExistence type="predicted"/>
<evidence type="ECO:0000313" key="2">
    <source>
        <dbReference type="EMBL" id="KAF7848164.1"/>
    </source>
</evidence>
<accession>A0A8T0CLQ6</accession>
<organism evidence="2 3">
    <name type="scientific">Corymbia citriodora subsp. variegata</name>
    <dbReference type="NCBI Taxonomy" id="360336"/>
    <lineage>
        <taxon>Eukaryota</taxon>
        <taxon>Viridiplantae</taxon>
        <taxon>Streptophyta</taxon>
        <taxon>Embryophyta</taxon>
        <taxon>Tracheophyta</taxon>
        <taxon>Spermatophyta</taxon>
        <taxon>Magnoliopsida</taxon>
        <taxon>eudicotyledons</taxon>
        <taxon>Gunneridae</taxon>
        <taxon>Pentapetalae</taxon>
        <taxon>rosids</taxon>
        <taxon>malvids</taxon>
        <taxon>Myrtales</taxon>
        <taxon>Myrtaceae</taxon>
        <taxon>Myrtoideae</taxon>
        <taxon>Eucalypteae</taxon>
        <taxon>Corymbia</taxon>
    </lineage>
</organism>
<protein>
    <submittedName>
        <fullName evidence="2">Uncharacterized protein</fullName>
    </submittedName>
</protein>
<feature type="compositionally biased region" description="Basic residues" evidence="1">
    <location>
        <begin position="104"/>
        <end position="116"/>
    </location>
</feature>
<name>A0A8T0CLQ6_CORYI</name>